<dbReference type="OrthoDB" id="9807384at2"/>
<dbReference type="AlphaFoldDB" id="A0A3R5XT91"/>
<organism evidence="2 3">
    <name type="scientific">Ornithobacterium rhinotracheale</name>
    <dbReference type="NCBI Taxonomy" id="28251"/>
    <lineage>
        <taxon>Bacteria</taxon>
        <taxon>Pseudomonadati</taxon>
        <taxon>Bacteroidota</taxon>
        <taxon>Flavobacteriia</taxon>
        <taxon>Flavobacteriales</taxon>
        <taxon>Weeksellaceae</taxon>
        <taxon>Ornithobacterium</taxon>
    </lineage>
</organism>
<proteinExistence type="predicted"/>
<dbReference type="Pfam" id="PF14316">
    <property type="entry name" value="DUF4381"/>
    <property type="match status" value="1"/>
</dbReference>
<name>A0A3R5XT91_ORNRH</name>
<evidence type="ECO:0000256" key="1">
    <source>
        <dbReference type="SAM" id="Phobius"/>
    </source>
</evidence>
<keyword evidence="1" id="KW-0472">Membrane</keyword>
<dbReference type="RefSeq" id="WP_128500405.1">
    <property type="nucleotide sequence ID" value="NZ_CP035107.1"/>
</dbReference>
<evidence type="ECO:0000313" key="2">
    <source>
        <dbReference type="EMBL" id="QAR29887.1"/>
    </source>
</evidence>
<dbReference type="Proteomes" id="UP000287701">
    <property type="component" value="Chromosome"/>
</dbReference>
<dbReference type="EMBL" id="CP035107">
    <property type="protein sequence ID" value="QAR29887.1"/>
    <property type="molecule type" value="Genomic_DNA"/>
</dbReference>
<gene>
    <name evidence="2" type="ORF">EQP59_00185</name>
</gene>
<sequence length="306" mass="36096">MKVKFLKIFIWLFALPAWGQIYTRLSPDRILIGDTASLQIEFIVAENAKVEPPQLGDSLGKYLEIVHKKIDSTREGNRKKFKQIITLTGFEEGKFLVKSLPYVINGKMQLSDARELTVEMPAIDTVLQKIYPIKPIMPEHLSWWERARKYLWQMLAIGVALLVFLVLGVLYFRKLRANRYISEPLLPPYEEALQNLKKLDDLKLLDAQEFNKYYTDLSFIVRRYFSRRYEFPALALLSEDLPHYMRDKAFLNEEESTELYNFLTDADRVKYAKEILSPEKNIFYRNWAEKMIEKTKPLVEEKNDHS</sequence>
<evidence type="ECO:0000313" key="3">
    <source>
        <dbReference type="Proteomes" id="UP000287701"/>
    </source>
</evidence>
<evidence type="ECO:0008006" key="4">
    <source>
        <dbReference type="Google" id="ProtNLM"/>
    </source>
</evidence>
<dbReference type="InterPro" id="IPR025489">
    <property type="entry name" value="DUF4381"/>
</dbReference>
<accession>A0A3R5XT91</accession>
<keyword evidence="1" id="KW-0812">Transmembrane</keyword>
<reference evidence="2 3" key="1">
    <citation type="submission" date="2019-01" db="EMBL/GenBank/DDBJ databases">
        <title>Whole Genome of Ornithobacterium rhinotracheale FARPER-174b.</title>
        <authorList>
            <person name="Tataje-Lavanda L.A."/>
            <person name="Montalvan A."/>
            <person name="Montesinos R."/>
            <person name="Zimic M."/>
            <person name="Fernandez-Sanchez M."/>
            <person name="Fernandez-Diaz M."/>
        </authorList>
    </citation>
    <scope>NUCLEOTIDE SEQUENCE [LARGE SCALE GENOMIC DNA]</scope>
    <source>
        <strain evidence="2 3">FARPER-174b</strain>
    </source>
</reference>
<protein>
    <recommendedName>
        <fullName evidence="4">Protein BatD</fullName>
    </recommendedName>
</protein>
<keyword evidence="1" id="KW-1133">Transmembrane helix</keyword>
<feature type="transmembrane region" description="Helical" evidence="1">
    <location>
        <begin position="150"/>
        <end position="172"/>
    </location>
</feature>